<accession>A0A2L0UI03</accession>
<dbReference type="Proteomes" id="UP000239187">
    <property type="component" value="Chromosome"/>
</dbReference>
<dbReference type="Gene3D" id="3.40.50.1820">
    <property type="entry name" value="alpha/beta hydrolase"/>
    <property type="match status" value="1"/>
</dbReference>
<evidence type="ECO:0008006" key="3">
    <source>
        <dbReference type="Google" id="ProtNLM"/>
    </source>
</evidence>
<name>A0A2L0UI03_9MICC</name>
<protein>
    <recommendedName>
        <fullName evidence="3">AB hydrolase-1 domain-containing protein</fullName>
    </recommendedName>
</protein>
<dbReference type="EMBL" id="CP024915">
    <property type="protein sequence ID" value="AUZ88863.1"/>
    <property type="molecule type" value="Genomic_DNA"/>
</dbReference>
<dbReference type="RefSeq" id="WP_133082540.1">
    <property type="nucleotide sequence ID" value="NZ_CP024915.1"/>
</dbReference>
<organism evidence="1 2">
    <name type="scientific">Arthrobacter agilis</name>
    <dbReference type="NCBI Taxonomy" id="37921"/>
    <lineage>
        <taxon>Bacteria</taxon>
        <taxon>Bacillati</taxon>
        <taxon>Actinomycetota</taxon>
        <taxon>Actinomycetes</taxon>
        <taxon>Micrococcales</taxon>
        <taxon>Micrococcaceae</taxon>
        <taxon>Arthrobacter</taxon>
    </lineage>
</organism>
<evidence type="ECO:0000313" key="1">
    <source>
        <dbReference type="EMBL" id="AUZ88863.1"/>
    </source>
</evidence>
<sequence length="113" mass="12071">MRDDDVEAYVTVLRDPARARAASTLYRQVRLPGALKILRGTYRGRILRTPTLVLVGAEDGLLPRDALDVPPEDAPDLAVQLVPGGAHFLVDDNPAGVTHDLRAFIGLPAHGGG</sequence>
<dbReference type="AlphaFoldDB" id="A0A2L0UI03"/>
<reference evidence="1 2" key="1">
    <citation type="submission" date="2017-11" db="EMBL/GenBank/DDBJ databases">
        <title>Draft genome of Arthrobacter agilis strain UMCV2, a plant growth-promoting rhizobacterium and biocontrol capacity of phytopathogenic fungi.</title>
        <authorList>
            <person name="Martinez-Camara R."/>
            <person name="Santoyo G."/>
            <person name="Moreno-Hagelsieb G."/>
            <person name="Valencia-Cantero E."/>
        </authorList>
    </citation>
    <scope>NUCLEOTIDE SEQUENCE [LARGE SCALE GENOMIC DNA]</scope>
    <source>
        <strain evidence="1 2">UMCV2</strain>
    </source>
</reference>
<gene>
    <name evidence="1" type="ORF">CVO76_15335</name>
</gene>
<evidence type="ECO:0000313" key="2">
    <source>
        <dbReference type="Proteomes" id="UP000239187"/>
    </source>
</evidence>
<proteinExistence type="predicted"/>
<dbReference type="InterPro" id="IPR029058">
    <property type="entry name" value="AB_hydrolase_fold"/>
</dbReference>
<dbReference type="SUPFAM" id="SSF53474">
    <property type="entry name" value="alpha/beta-Hydrolases"/>
    <property type="match status" value="1"/>
</dbReference>